<dbReference type="SUPFAM" id="SSF47616">
    <property type="entry name" value="GST C-terminal domain-like"/>
    <property type="match status" value="1"/>
</dbReference>
<evidence type="ECO:0000313" key="3">
    <source>
        <dbReference type="Proteomes" id="UP000431922"/>
    </source>
</evidence>
<dbReference type="Pfam" id="PF14497">
    <property type="entry name" value="GST_C_3"/>
    <property type="match status" value="1"/>
</dbReference>
<dbReference type="EMBL" id="WTYL01000002">
    <property type="protein sequence ID" value="MXP44657.1"/>
    <property type="molecule type" value="Genomic_DNA"/>
</dbReference>
<dbReference type="SFLD" id="SFLDS00019">
    <property type="entry name" value="Glutathione_Transferase_(cytos"/>
    <property type="match status" value="1"/>
</dbReference>
<dbReference type="RefSeq" id="WP_160756228.1">
    <property type="nucleotide sequence ID" value="NZ_WTYL01000002.1"/>
</dbReference>
<feature type="domain" description="GST C-terminal" evidence="1">
    <location>
        <begin position="87"/>
        <end position="214"/>
    </location>
</feature>
<dbReference type="PANTHER" id="PTHR44051:SF8">
    <property type="entry name" value="GLUTATHIONE S-TRANSFERASE GSTA"/>
    <property type="match status" value="1"/>
</dbReference>
<dbReference type="PROSITE" id="PS50405">
    <property type="entry name" value="GST_CTER"/>
    <property type="match status" value="1"/>
</dbReference>
<accession>A0A845B5E7</accession>
<dbReference type="SUPFAM" id="SSF52833">
    <property type="entry name" value="Thioredoxin-like"/>
    <property type="match status" value="1"/>
</dbReference>
<dbReference type="InterPro" id="IPR040079">
    <property type="entry name" value="Glutathione_S-Trfase"/>
</dbReference>
<gene>
    <name evidence="2" type="ORF">GRI65_09340</name>
</gene>
<keyword evidence="3" id="KW-1185">Reference proteome</keyword>
<evidence type="ECO:0000259" key="1">
    <source>
        <dbReference type="PROSITE" id="PS50405"/>
    </source>
</evidence>
<reference evidence="2 3" key="1">
    <citation type="submission" date="2019-12" db="EMBL/GenBank/DDBJ databases">
        <title>Genomic-based taxomic classification of the family Erythrobacteraceae.</title>
        <authorList>
            <person name="Xu L."/>
        </authorList>
    </citation>
    <scope>NUCLEOTIDE SEQUENCE [LARGE SCALE GENOMIC DNA]</scope>
    <source>
        <strain evidence="2 3">KCTC 42453</strain>
    </source>
</reference>
<dbReference type="CDD" id="cd03057">
    <property type="entry name" value="GST_N_Beta"/>
    <property type="match status" value="1"/>
</dbReference>
<dbReference type="CDD" id="cd03188">
    <property type="entry name" value="GST_C_Beta"/>
    <property type="match status" value="1"/>
</dbReference>
<dbReference type="AlphaFoldDB" id="A0A845B5E7"/>
<dbReference type="InterPro" id="IPR004046">
    <property type="entry name" value="GST_C"/>
</dbReference>
<dbReference type="Pfam" id="PF13409">
    <property type="entry name" value="GST_N_2"/>
    <property type="match status" value="1"/>
</dbReference>
<dbReference type="Proteomes" id="UP000431922">
    <property type="component" value="Unassembled WGS sequence"/>
</dbReference>
<comment type="caution">
    <text evidence="2">The sequence shown here is derived from an EMBL/GenBank/DDBJ whole genome shotgun (WGS) entry which is preliminary data.</text>
</comment>
<organism evidence="2 3">
    <name type="scientific">Allopontixanthobacter sediminis</name>
    <dbReference type="NCBI Taxonomy" id="1689985"/>
    <lineage>
        <taxon>Bacteria</taxon>
        <taxon>Pseudomonadati</taxon>
        <taxon>Pseudomonadota</taxon>
        <taxon>Alphaproteobacteria</taxon>
        <taxon>Sphingomonadales</taxon>
        <taxon>Erythrobacteraceae</taxon>
        <taxon>Allopontixanthobacter</taxon>
    </lineage>
</organism>
<evidence type="ECO:0000313" key="2">
    <source>
        <dbReference type="EMBL" id="MXP44657.1"/>
    </source>
</evidence>
<proteinExistence type="predicted"/>
<dbReference type="Gene3D" id="3.40.30.10">
    <property type="entry name" value="Glutaredoxin"/>
    <property type="match status" value="1"/>
</dbReference>
<dbReference type="PANTHER" id="PTHR44051">
    <property type="entry name" value="GLUTATHIONE S-TRANSFERASE-RELATED"/>
    <property type="match status" value="1"/>
</dbReference>
<sequence>MSNNQTTLYTMPGTCSLAANIAVAWIDAPVAVENLAYGDHKKDAYLAINPKGKVPAVRFPDGDVLTELSAILAWLGAEHGGENYARDSKLGRREAEALSYMTTEVHGAYGPHFAAQKFARSESAQQEVKQATYGTLRGHYERLEENLSASGGDWYLGQKSFADAFLYVLVRWLDQTPLSLDDYPALAAHRSRMEADDGVKAALARQDMEPMASA</sequence>
<dbReference type="InterPro" id="IPR036249">
    <property type="entry name" value="Thioredoxin-like_sf"/>
</dbReference>
<keyword evidence="2" id="KW-0808">Transferase</keyword>
<dbReference type="InterPro" id="IPR036282">
    <property type="entry name" value="Glutathione-S-Trfase_C_sf"/>
</dbReference>
<protein>
    <submittedName>
        <fullName evidence="2">Glutathione S-transferase</fullName>
    </submittedName>
</protein>
<dbReference type="Gene3D" id="1.20.1050.10">
    <property type="match status" value="1"/>
</dbReference>
<name>A0A845B5E7_9SPHN</name>
<dbReference type="InterPro" id="IPR010987">
    <property type="entry name" value="Glutathione-S-Trfase_C-like"/>
</dbReference>
<dbReference type="GO" id="GO:0016740">
    <property type="term" value="F:transferase activity"/>
    <property type="evidence" value="ECO:0007669"/>
    <property type="project" value="UniProtKB-KW"/>
</dbReference>
<dbReference type="InterPro" id="IPR004045">
    <property type="entry name" value="Glutathione_S-Trfase_N"/>
</dbReference>
<dbReference type="OrthoDB" id="7583243at2"/>